<proteinExistence type="predicted"/>
<dbReference type="GeneID" id="72467209"/>
<feature type="region of interest" description="Disordered" evidence="1">
    <location>
        <begin position="60"/>
        <end position="113"/>
    </location>
</feature>
<gene>
    <name evidence="3" type="ORF">PRLR5076_16090</name>
</gene>
<sequence>MKIGDKVRFLSETGGGRISGFKGNNIVLVEDEDGFEIPTPINEVVVVTDDDYSSAHLVETMKSAETNDTPDNTSIRQRLSATDDDTTDDTDSDDDNSAANDPSVNFNPKPKERKDGDKLSVYLAFVPMDIKNLSNTQFETYIVNDSNYFITYTYLTAENNNWTLRAAGEIEPNTKLFVERIGFAQFNDIAHAAMQLIAFKREKSFIIKPAVDVRFRIDAVKFFKLHAFRDTDFFDVPALLYPIIENDKPVHPLAVDPEKLKAEMYAPKEEPATGSKSPARTPSAQRQPLVRRYDNAQSKSHKVKQVLQGDKIVIDLHADEILDTTAGMSSGDILEYQLDVFRHTIEQYKDRKGQKLIFIHGKGEGVLRHAIIHELNYKYKNCQYQDASFQEYGYGATQVTIR</sequence>
<accession>A0A9R1CYA3</accession>
<organism evidence="3 4">
    <name type="scientific">Prevotella lacticifex</name>
    <dbReference type="NCBI Taxonomy" id="2854755"/>
    <lineage>
        <taxon>Bacteria</taxon>
        <taxon>Pseudomonadati</taxon>
        <taxon>Bacteroidota</taxon>
        <taxon>Bacteroidia</taxon>
        <taxon>Bacteroidales</taxon>
        <taxon>Prevotellaceae</taxon>
        <taxon>Prevotella</taxon>
    </lineage>
</organism>
<feature type="region of interest" description="Disordered" evidence="1">
    <location>
        <begin position="268"/>
        <end position="300"/>
    </location>
</feature>
<dbReference type="InterPro" id="IPR018598">
    <property type="entry name" value="DUF2027"/>
</dbReference>
<feature type="compositionally biased region" description="Polar residues" evidence="1">
    <location>
        <begin position="63"/>
        <end position="79"/>
    </location>
</feature>
<evidence type="ECO:0000259" key="2">
    <source>
        <dbReference type="PROSITE" id="PS50828"/>
    </source>
</evidence>
<name>A0A9R1CYA3_9BACT</name>
<feature type="domain" description="Smr" evidence="2">
    <location>
        <begin position="349"/>
        <end position="402"/>
    </location>
</feature>
<comment type="caution">
    <text evidence="3">The sequence shown here is derived from an EMBL/GenBank/DDBJ whole genome shotgun (WGS) entry which is preliminary data.</text>
</comment>
<dbReference type="Gene3D" id="2.60.40.1600">
    <property type="entry name" value="Smr-associated-like"/>
    <property type="match status" value="1"/>
</dbReference>
<dbReference type="Gene3D" id="3.30.1370.110">
    <property type="match status" value="1"/>
</dbReference>
<protein>
    <submittedName>
        <fullName evidence="3">Mannonate oxidoreductase</fullName>
    </submittedName>
</protein>
<dbReference type="PROSITE" id="PS50828">
    <property type="entry name" value="SMR"/>
    <property type="match status" value="1"/>
</dbReference>
<keyword evidence="4" id="KW-1185">Reference proteome</keyword>
<feature type="compositionally biased region" description="Acidic residues" evidence="1">
    <location>
        <begin position="82"/>
        <end position="96"/>
    </location>
</feature>
<feature type="compositionally biased region" description="Polar residues" evidence="1">
    <location>
        <begin position="274"/>
        <end position="286"/>
    </location>
</feature>
<dbReference type="Pfam" id="PF01713">
    <property type="entry name" value="Smr"/>
    <property type="match status" value="1"/>
</dbReference>
<dbReference type="SUPFAM" id="SSF158949">
    <property type="entry name" value="Smr-associated domain-like"/>
    <property type="match status" value="1"/>
</dbReference>
<dbReference type="InterPro" id="IPR002625">
    <property type="entry name" value="Smr_dom"/>
</dbReference>
<dbReference type="EMBL" id="BPUB01000001">
    <property type="protein sequence ID" value="GJG58758.1"/>
    <property type="molecule type" value="Genomic_DNA"/>
</dbReference>
<evidence type="ECO:0000313" key="4">
    <source>
        <dbReference type="Proteomes" id="UP000825483"/>
    </source>
</evidence>
<dbReference type="RefSeq" id="WP_223929104.1">
    <property type="nucleotide sequence ID" value="NZ_BPTU01000001.1"/>
</dbReference>
<dbReference type="InterPro" id="IPR036063">
    <property type="entry name" value="Smr_dom_sf"/>
</dbReference>
<evidence type="ECO:0000313" key="3">
    <source>
        <dbReference type="EMBL" id="GJG58758.1"/>
    </source>
</evidence>
<reference evidence="3" key="1">
    <citation type="journal article" date="2022" name="Int. J. Syst. Evol. Microbiol.">
        <title>Prevotella lacticifex sp. nov., isolated from the rumen of cows.</title>
        <authorList>
            <person name="Shinkai T."/>
            <person name="Ikeyama N."/>
            <person name="Kumagai M."/>
            <person name="Ohmori H."/>
            <person name="Sakamoto M."/>
            <person name="Ohkuma M."/>
            <person name="Mitsumori M."/>
        </authorList>
    </citation>
    <scope>NUCLEOTIDE SEQUENCE</scope>
    <source>
        <strain evidence="3">R5076</strain>
    </source>
</reference>
<evidence type="ECO:0000256" key="1">
    <source>
        <dbReference type="SAM" id="MobiDB-lite"/>
    </source>
</evidence>
<dbReference type="InterPro" id="IPR036781">
    <property type="entry name" value="Smr_assoc-like_sf"/>
</dbReference>
<dbReference type="Proteomes" id="UP000825483">
    <property type="component" value="Unassembled WGS sequence"/>
</dbReference>
<dbReference type="AlphaFoldDB" id="A0A9R1CYA3"/>
<dbReference type="Pfam" id="PF09640">
    <property type="entry name" value="DUF2027"/>
    <property type="match status" value="1"/>
</dbReference>